<feature type="compositionally biased region" description="Basic and acidic residues" evidence="5">
    <location>
        <begin position="170"/>
        <end position="183"/>
    </location>
</feature>
<feature type="region of interest" description="Disordered" evidence="5">
    <location>
        <begin position="1"/>
        <end position="29"/>
    </location>
</feature>
<keyword evidence="2 4" id="KW-1133">Transmembrane helix</keyword>
<feature type="compositionally biased region" description="Polar residues" evidence="5">
    <location>
        <begin position="1"/>
        <end position="13"/>
    </location>
</feature>
<feature type="transmembrane region" description="Helical" evidence="4">
    <location>
        <begin position="95"/>
        <end position="118"/>
    </location>
</feature>
<organism evidence="6 7">
    <name type="scientific">Moelleriella libera RCEF 2490</name>
    <dbReference type="NCBI Taxonomy" id="1081109"/>
    <lineage>
        <taxon>Eukaryota</taxon>
        <taxon>Fungi</taxon>
        <taxon>Dikarya</taxon>
        <taxon>Ascomycota</taxon>
        <taxon>Pezizomycotina</taxon>
        <taxon>Sordariomycetes</taxon>
        <taxon>Hypocreomycetidae</taxon>
        <taxon>Hypocreales</taxon>
        <taxon>Clavicipitaceae</taxon>
        <taxon>Moelleriella</taxon>
    </lineage>
</organism>
<gene>
    <name evidence="4" type="primary">AIM11</name>
    <name evidence="6" type="ORF">AAL_07193</name>
</gene>
<comment type="caution">
    <text evidence="6">The sequence shown here is derived from an EMBL/GenBank/DDBJ whole genome shotgun (WGS) entry which is preliminary data.</text>
</comment>
<evidence type="ECO:0000313" key="7">
    <source>
        <dbReference type="Proteomes" id="UP000078544"/>
    </source>
</evidence>
<evidence type="ECO:0000256" key="4">
    <source>
        <dbReference type="RuleBase" id="RU367098"/>
    </source>
</evidence>
<evidence type="ECO:0000256" key="2">
    <source>
        <dbReference type="ARBA" id="ARBA00022989"/>
    </source>
</evidence>
<dbReference type="GO" id="GO:0016020">
    <property type="term" value="C:membrane"/>
    <property type="evidence" value="ECO:0007669"/>
    <property type="project" value="UniProtKB-SubCell"/>
</dbReference>
<feature type="transmembrane region" description="Helical" evidence="4">
    <location>
        <begin position="39"/>
        <end position="56"/>
    </location>
</feature>
<comment type="similarity">
    <text evidence="4">Belongs to the AIM11 family.</text>
</comment>
<dbReference type="OrthoDB" id="3558022at2759"/>
<dbReference type="AlphaFoldDB" id="A0A167XV66"/>
<reference evidence="6 7" key="1">
    <citation type="journal article" date="2016" name="Genome Biol. Evol.">
        <title>Divergent and convergent evolution of fungal pathogenicity.</title>
        <authorList>
            <person name="Shang Y."/>
            <person name="Xiao G."/>
            <person name="Zheng P."/>
            <person name="Cen K."/>
            <person name="Zhan S."/>
            <person name="Wang C."/>
        </authorList>
    </citation>
    <scope>NUCLEOTIDE SEQUENCE [LARGE SCALE GENOMIC DNA]</scope>
    <source>
        <strain evidence="6 7">RCEF 2490</strain>
    </source>
</reference>
<evidence type="ECO:0000256" key="5">
    <source>
        <dbReference type="SAM" id="MobiDB-lite"/>
    </source>
</evidence>
<dbReference type="STRING" id="1081109.A0A167XV66"/>
<comment type="subcellular location">
    <subcellularLocation>
        <location evidence="4">Membrane</location>
        <topology evidence="4">Multi-pass membrane protein</topology>
    </subcellularLocation>
</comment>
<dbReference type="PANTHER" id="PTHR39136">
    <property type="entry name" value="ALTERED INHERITANCE OF MITOCHONDRIA PROTEIN 11"/>
    <property type="match status" value="1"/>
</dbReference>
<name>A0A167XV66_9HYPO</name>
<sequence length="183" mass="19762">MAFASSPSMSHASATPPRRQQDASPAAPLSPVQRQLKQLGLLFAGAGFMAASIAVARRSVLRRQLESLPKFYSSNRAQLQQPVDSGERSLMAVQALGLATLNVMSFGVLLTGGISWAFDLCSLAELRGRTQAALRRQGGDFASPEDEQEMEKMMSSILDRLGMQKPQDSSPKDQRGEDPDAPK</sequence>
<proteinExistence type="inferred from homology"/>
<dbReference type="InterPro" id="IPR038814">
    <property type="entry name" value="AIM11"/>
</dbReference>
<dbReference type="GO" id="GO:0005739">
    <property type="term" value="C:mitochondrion"/>
    <property type="evidence" value="ECO:0007669"/>
    <property type="project" value="TreeGrafter"/>
</dbReference>
<protein>
    <recommendedName>
        <fullName evidence="4">Altered inheritance of mitochondria protein 11</fullName>
    </recommendedName>
</protein>
<dbReference type="Proteomes" id="UP000078544">
    <property type="component" value="Unassembled WGS sequence"/>
</dbReference>
<dbReference type="PANTHER" id="PTHR39136:SF1">
    <property type="entry name" value="ALTERED INHERITANCE OF MITOCHONDRIA PROTEIN 11"/>
    <property type="match status" value="1"/>
</dbReference>
<evidence type="ECO:0000256" key="1">
    <source>
        <dbReference type="ARBA" id="ARBA00022692"/>
    </source>
</evidence>
<keyword evidence="7" id="KW-1185">Reference proteome</keyword>
<feature type="region of interest" description="Disordered" evidence="5">
    <location>
        <begin position="137"/>
        <end position="183"/>
    </location>
</feature>
<accession>A0A167XV66</accession>
<evidence type="ECO:0000313" key="6">
    <source>
        <dbReference type="EMBL" id="KZZ90507.1"/>
    </source>
</evidence>
<evidence type="ECO:0000256" key="3">
    <source>
        <dbReference type="ARBA" id="ARBA00023136"/>
    </source>
</evidence>
<dbReference type="EMBL" id="AZGY01000021">
    <property type="protein sequence ID" value="KZZ90507.1"/>
    <property type="molecule type" value="Genomic_DNA"/>
</dbReference>
<keyword evidence="1 4" id="KW-0812">Transmembrane</keyword>
<keyword evidence="3 4" id="KW-0472">Membrane</keyword>